<dbReference type="GO" id="GO:0005102">
    <property type="term" value="F:signaling receptor binding"/>
    <property type="evidence" value="ECO:0007669"/>
    <property type="project" value="TreeGrafter"/>
</dbReference>
<comment type="subcellular location">
    <subcellularLocation>
        <location evidence="1">Membrane</location>
    </subcellularLocation>
</comment>
<dbReference type="PROSITE" id="PS50835">
    <property type="entry name" value="IG_LIKE"/>
    <property type="match status" value="1"/>
</dbReference>
<dbReference type="PANTHER" id="PTHR24100:SF151">
    <property type="entry name" value="ICOS LIGAND"/>
    <property type="match status" value="1"/>
</dbReference>
<evidence type="ECO:0000256" key="5">
    <source>
        <dbReference type="ARBA" id="ARBA00023180"/>
    </source>
</evidence>
<evidence type="ECO:0000256" key="1">
    <source>
        <dbReference type="ARBA" id="ARBA00004370"/>
    </source>
</evidence>
<keyword evidence="10" id="KW-1185">Reference proteome</keyword>
<feature type="compositionally biased region" description="Polar residues" evidence="7">
    <location>
        <begin position="366"/>
        <end position="379"/>
    </location>
</feature>
<dbReference type="InterPro" id="IPR053896">
    <property type="entry name" value="BTN3A2-like_Ig-C"/>
</dbReference>
<feature type="region of interest" description="Disordered" evidence="7">
    <location>
        <begin position="366"/>
        <end position="484"/>
    </location>
</feature>
<dbReference type="GO" id="GO:0050863">
    <property type="term" value="P:regulation of T cell activation"/>
    <property type="evidence" value="ECO:0007669"/>
    <property type="project" value="UniProtKB-ARBA"/>
</dbReference>
<reference evidence="9" key="1">
    <citation type="submission" date="2022-08" db="EMBL/GenBank/DDBJ databases">
        <title>Genome sequencing of akame (Lates japonicus).</title>
        <authorList>
            <person name="Hashiguchi Y."/>
            <person name="Takahashi H."/>
        </authorList>
    </citation>
    <scope>NUCLEOTIDE SEQUENCE</scope>
    <source>
        <strain evidence="9">Kochi</strain>
    </source>
</reference>
<dbReference type="SMART" id="SM00408">
    <property type="entry name" value="IGc2"/>
    <property type="match status" value="1"/>
</dbReference>
<feature type="compositionally biased region" description="Low complexity" evidence="7">
    <location>
        <begin position="391"/>
        <end position="402"/>
    </location>
</feature>
<dbReference type="GO" id="GO:0050852">
    <property type="term" value="P:T cell receptor signaling pathway"/>
    <property type="evidence" value="ECO:0007669"/>
    <property type="project" value="TreeGrafter"/>
</dbReference>
<dbReference type="InterPro" id="IPR036179">
    <property type="entry name" value="Ig-like_dom_sf"/>
</dbReference>
<evidence type="ECO:0000313" key="10">
    <source>
        <dbReference type="Proteomes" id="UP001279410"/>
    </source>
</evidence>
<evidence type="ECO:0000256" key="6">
    <source>
        <dbReference type="ARBA" id="ARBA00023319"/>
    </source>
</evidence>
<keyword evidence="5" id="KW-0325">Glycoprotein</keyword>
<evidence type="ECO:0000256" key="2">
    <source>
        <dbReference type="ARBA" id="ARBA00022729"/>
    </source>
</evidence>
<keyword evidence="6" id="KW-0393">Immunoglobulin domain</keyword>
<organism evidence="9 10">
    <name type="scientific">Lates japonicus</name>
    <name type="common">Japanese lates</name>
    <dbReference type="NCBI Taxonomy" id="270547"/>
    <lineage>
        <taxon>Eukaryota</taxon>
        <taxon>Metazoa</taxon>
        <taxon>Chordata</taxon>
        <taxon>Craniata</taxon>
        <taxon>Vertebrata</taxon>
        <taxon>Euteleostomi</taxon>
        <taxon>Actinopterygii</taxon>
        <taxon>Neopterygii</taxon>
        <taxon>Teleostei</taxon>
        <taxon>Neoteleostei</taxon>
        <taxon>Acanthomorphata</taxon>
        <taxon>Carangaria</taxon>
        <taxon>Carangaria incertae sedis</taxon>
        <taxon>Centropomidae</taxon>
        <taxon>Lates</taxon>
    </lineage>
</organism>
<dbReference type="InterPro" id="IPR007110">
    <property type="entry name" value="Ig-like_dom"/>
</dbReference>
<feature type="domain" description="Ig-like" evidence="8">
    <location>
        <begin position="25"/>
        <end position="148"/>
    </location>
</feature>
<dbReference type="Proteomes" id="UP001279410">
    <property type="component" value="Unassembled WGS sequence"/>
</dbReference>
<dbReference type="SUPFAM" id="SSF48726">
    <property type="entry name" value="Immunoglobulin"/>
    <property type="match status" value="1"/>
</dbReference>
<gene>
    <name evidence="9" type="ORF">AKAME5_001616700</name>
</gene>
<evidence type="ECO:0000256" key="4">
    <source>
        <dbReference type="ARBA" id="ARBA00023157"/>
    </source>
</evidence>
<keyword evidence="2" id="KW-0732">Signal</keyword>
<dbReference type="GO" id="GO:0009897">
    <property type="term" value="C:external side of plasma membrane"/>
    <property type="evidence" value="ECO:0007669"/>
    <property type="project" value="TreeGrafter"/>
</dbReference>
<feature type="region of interest" description="Disordered" evidence="7">
    <location>
        <begin position="291"/>
        <end position="322"/>
    </location>
</feature>
<keyword evidence="4" id="KW-1015">Disulfide bond</keyword>
<dbReference type="SMART" id="SM00409">
    <property type="entry name" value="IG"/>
    <property type="match status" value="1"/>
</dbReference>
<dbReference type="GO" id="GO:0001817">
    <property type="term" value="P:regulation of cytokine production"/>
    <property type="evidence" value="ECO:0007669"/>
    <property type="project" value="TreeGrafter"/>
</dbReference>
<proteinExistence type="predicted"/>
<keyword evidence="3" id="KW-0472">Membrane</keyword>
<feature type="compositionally biased region" description="Polar residues" evidence="7">
    <location>
        <begin position="403"/>
        <end position="425"/>
    </location>
</feature>
<dbReference type="FunFam" id="2.60.40.10:FF:000142">
    <property type="entry name" value="V-set domain-containing T-cell activation inhibitor 1"/>
    <property type="match status" value="1"/>
</dbReference>
<protein>
    <recommendedName>
        <fullName evidence="8">Ig-like domain-containing protein</fullName>
    </recommendedName>
</protein>
<accession>A0AAD3N2K5</accession>
<dbReference type="InterPro" id="IPR013106">
    <property type="entry name" value="Ig_V-set"/>
</dbReference>
<dbReference type="InterPro" id="IPR050504">
    <property type="entry name" value="IgSF_BTN/MOG"/>
</dbReference>
<evidence type="ECO:0000256" key="3">
    <source>
        <dbReference type="ARBA" id="ARBA00023136"/>
    </source>
</evidence>
<dbReference type="InterPro" id="IPR003598">
    <property type="entry name" value="Ig_sub2"/>
</dbReference>
<dbReference type="Pfam" id="PF07686">
    <property type="entry name" value="V-set"/>
    <property type="match status" value="1"/>
</dbReference>
<dbReference type="PANTHER" id="PTHR24100">
    <property type="entry name" value="BUTYROPHILIN"/>
    <property type="match status" value="1"/>
</dbReference>
<evidence type="ECO:0000259" key="8">
    <source>
        <dbReference type="PROSITE" id="PS50835"/>
    </source>
</evidence>
<evidence type="ECO:0000256" key="7">
    <source>
        <dbReference type="SAM" id="MobiDB-lite"/>
    </source>
</evidence>
<evidence type="ECO:0000313" key="9">
    <source>
        <dbReference type="EMBL" id="GLD64631.1"/>
    </source>
</evidence>
<comment type="caution">
    <text evidence="9">The sequence shown here is derived from an EMBL/GenBank/DDBJ whole genome shotgun (WGS) entry which is preliminary data.</text>
</comment>
<sequence length="513" mass="56800">MKPVFKLSDLFRADYRSVLFVFSSPRFFLFLVAALLPCPGETSQNSVHEKIMASAGETVILPCNITVSGDIPTVEWSKEGLKPNIIFLYRDGCETFEMKNPIFQYRTNLIMNEVKNGNISLRISDVQLSDAGKYQCKIIQRKDHKVIATLELIVGAVSEPKLSVVSCVDDKVTVQCEANCWSPESEIQFFDDQGINISTEDQKRDQDSSECFTVTRRVTVQTSIKRVTCRVHLPQINSTRETKIDIPAECTSSCTVTTAIASMGTLFLGSACVLACVFLCKKHGSCVGRKQLPESDQDQGTTRRNSEGNHLRNQAGDSENATTEHLRKIKELESNLCDRDKIIHGLNEEVNVLRSKLSPVVCQLSQPTIDKSPSKSSPEILNPFDLHPHGNNTNPTTSSNISCPKSDSLAQSKYSKPNFSRQNPALGSPIKRSSHNHSSPALLTNKELSSSPSPSASEEKHLVRSMSLSESQSRPKGAKPQRRFTISALAQNCRSTLEDLPEDSEPLIVLNRD</sequence>
<feature type="compositionally biased region" description="Polar residues" evidence="7">
    <location>
        <begin position="436"/>
        <end position="448"/>
    </location>
</feature>
<feature type="compositionally biased region" description="Polar residues" evidence="7">
    <location>
        <begin position="311"/>
        <end position="321"/>
    </location>
</feature>
<dbReference type="Gene3D" id="2.60.40.10">
    <property type="entry name" value="Immunoglobulins"/>
    <property type="match status" value="2"/>
</dbReference>
<dbReference type="AlphaFoldDB" id="A0AAD3N2K5"/>
<dbReference type="GO" id="GO:1903037">
    <property type="term" value="P:regulation of leukocyte cell-cell adhesion"/>
    <property type="evidence" value="ECO:0007669"/>
    <property type="project" value="UniProtKB-ARBA"/>
</dbReference>
<name>A0AAD3N2K5_LATJO</name>
<dbReference type="InterPro" id="IPR013783">
    <property type="entry name" value="Ig-like_fold"/>
</dbReference>
<dbReference type="EMBL" id="BRZM01000070">
    <property type="protein sequence ID" value="GLD64631.1"/>
    <property type="molecule type" value="Genomic_DNA"/>
</dbReference>
<dbReference type="InterPro" id="IPR003599">
    <property type="entry name" value="Ig_sub"/>
</dbReference>
<dbReference type="Pfam" id="PF22705">
    <property type="entry name" value="C2-set_3"/>
    <property type="match status" value="1"/>
</dbReference>